<proteinExistence type="predicted"/>
<organism evidence="1">
    <name type="scientific">Mesoaciditoga lauensis</name>
    <dbReference type="NCBI Taxonomy" id="1495039"/>
    <lineage>
        <taxon>Bacteria</taxon>
        <taxon>Thermotogati</taxon>
        <taxon>Thermotogota</taxon>
        <taxon>Thermotogae</taxon>
        <taxon>Mesoaciditogales</taxon>
        <taxon>Mesoaciditogaceae</taxon>
        <taxon>Mesoaciditoga</taxon>
    </lineage>
</organism>
<gene>
    <name evidence="1" type="ORF">ENX73_00225</name>
</gene>
<dbReference type="AlphaFoldDB" id="A0A7V3VRZ7"/>
<sequence>MLKKKLLDSLYDRYNKREFVHPDPLEFLYNYEDPKDREIVGLIAASLAYGRVSQILKDVSYILNKMDEPYNFVMGSTHGSLMIDFDGFVHRYTNGEEMATFLSNIKNILISYGSLHDCFLSKIKKDDDTIVPALSEFIKILVPDGQRNSLIPSSNCKSPCKRLNLFLRWMVRSDDVDPDGWSDLSRSKLIVPLDTHMHHISLALKLTERKQADMKTALEITDKFKTISPNDPVKYDFSLTRLGIRDDTDMDGFFREYWSDDA</sequence>
<protein>
    <submittedName>
        <fullName evidence="1">TIGR02757 family protein</fullName>
    </submittedName>
</protein>
<name>A0A7V3VRZ7_9BACT</name>
<dbReference type="Pfam" id="PF09674">
    <property type="entry name" value="DUF2400"/>
    <property type="match status" value="1"/>
</dbReference>
<reference evidence="1" key="1">
    <citation type="journal article" date="2020" name="mSystems">
        <title>Genome- and Community-Level Interaction Insights into Carbon Utilization and Element Cycling Functions of Hydrothermarchaeota in Hydrothermal Sediment.</title>
        <authorList>
            <person name="Zhou Z."/>
            <person name="Liu Y."/>
            <person name="Xu W."/>
            <person name="Pan J."/>
            <person name="Luo Z.H."/>
            <person name="Li M."/>
        </authorList>
    </citation>
    <scope>NUCLEOTIDE SEQUENCE [LARGE SCALE GENOMIC DNA]</scope>
    <source>
        <strain evidence="1">SpSt-966</strain>
    </source>
</reference>
<dbReference type="InterPro" id="IPR014127">
    <property type="entry name" value="CHP02757"/>
</dbReference>
<evidence type="ECO:0000313" key="1">
    <source>
        <dbReference type="EMBL" id="HGE74538.1"/>
    </source>
</evidence>
<dbReference type="EMBL" id="DTPE01000009">
    <property type="protein sequence ID" value="HGE74538.1"/>
    <property type="molecule type" value="Genomic_DNA"/>
</dbReference>
<dbReference type="NCBIfam" id="TIGR02757">
    <property type="entry name" value="TIGR02757 family protein"/>
    <property type="match status" value="1"/>
</dbReference>
<comment type="caution">
    <text evidence="1">The sequence shown here is derived from an EMBL/GenBank/DDBJ whole genome shotgun (WGS) entry which is preliminary data.</text>
</comment>
<accession>A0A7V3VRZ7</accession>